<keyword evidence="4" id="KW-0521">NADP</keyword>
<evidence type="ECO:0000313" key="8">
    <source>
        <dbReference type="Proteomes" id="UP000467840"/>
    </source>
</evidence>
<dbReference type="InterPro" id="IPR033640">
    <property type="entry name" value="FAR_C"/>
</dbReference>
<dbReference type="SUPFAM" id="SSF51735">
    <property type="entry name" value="NAD(P)-binding Rossmann-fold domains"/>
    <property type="match status" value="1"/>
</dbReference>
<gene>
    <name evidence="7" type="ORF">GH714_003979</name>
</gene>
<dbReference type="Pfam" id="PF07993">
    <property type="entry name" value="NAD_binding_4"/>
    <property type="match status" value="2"/>
</dbReference>
<comment type="function">
    <text evidence="4">Catalyzes the reduction of fatty acyl-CoA to fatty alcohols.</text>
</comment>
<protein>
    <recommendedName>
        <fullName evidence="4">Fatty acyl-CoA reductase</fullName>
        <ecNumber evidence="4">1.2.1.84</ecNumber>
    </recommendedName>
</protein>
<dbReference type="EC" id="1.2.1.84" evidence="4"/>
<sequence>MPQSSSCIGILDFLRGKNYFITGATGFVAKVLIEKILRAVPKVGRIYLLIKEKDKDAAVERLKNEVIGEELFKCLKQIHGKSYEAFMMSKLVPLSGNLCEYNLGMDSDTATEIARHVHVIVNSAANTTLDESYDVALNVNTQGPAWLLDFAKKCKNLKLFLHVSSAYVNGEREGIILERPFHLGQSIAEERIPPTSVPWLDVSAEIKLASDMMESLGDDNEGAQKMRDLGRGRVTDPVFISYGKGQLPGFVGNPKTVLDIIPVDMVVNAIIAAVAKHGTVGKAQLRVYHVTSSVSNPISFGQVFDFACDHFTSFPLLNSKGKIKEFKYFSSMDSFSSYIRDETEQQIGLNDDLSTLDPKLRLQMRTECANRLQRFARMVELYEPYAFYKGWFDCSNIKELIQNMSTQEKKLFRFDVESINWKHYIKNVHLPGLRRHVMKEKLVAVARL</sequence>
<evidence type="ECO:0000256" key="4">
    <source>
        <dbReference type="RuleBase" id="RU363097"/>
    </source>
</evidence>
<dbReference type="Proteomes" id="UP000467840">
    <property type="component" value="Chromosome 7"/>
</dbReference>
<reference evidence="7 8" key="1">
    <citation type="journal article" date="2020" name="Mol. Plant">
        <title>The Chromosome-Based Rubber Tree Genome Provides New Insights into Spurge Genome Evolution and Rubber Biosynthesis.</title>
        <authorList>
            <person name="Liu J."/>
            <person name="Shi C."/>
            <person name="Shi C.C."/>
            <person name="Li W."/>
            <person name="Zhang Q.J."/>
            <person name="Zhang Y."/>
            <person name="Li K."/>
            <person name="Lu H.F."/>
            <person name="Shi C."/>
            <person name="Zhu S.T."/>
            <person name="Xiao Z.Y."/>
            <person name="Nan H."/>
            <person name="Yue Y."/>
            <person name="Zhu X.G."/>
            <person name="Wu Y."/>
            <person name="Hong X.N."/>
            <person name="Fan G.Y."/>
            <person name="Tong Y."/>
            <person name="Zhang D."/>
            <person name="Mao C.L."/>
            <person name="Liu Y.L."/>
            <person name="Hao S.J."/>
            <person name="Liu W.Q."/>
            <person name="Lv M.Q."/>
            <person name="Zhang H.B."/>
            <person name="Liu Y."/>
            <person name="Hu-Tang G.R."/>
            <person name="Wang J.P."/>
            <person name="Wang J.H."/>
            <person name="Sun Y.H."/>
            <person name="Ni S.B."/>
            <person name="Chen W.B."/>
            <person name="Zhang X.C."/>
            <person name="Jiao Y.N."/>
            <person name="Eichler E.E."/>
            <person name="Li G.H."/>
            <person name="Liu X."/>
            <person name="Gao L.Z."/>
        </authorList>
    </citation>
    <scope>NUCLEOTIDE SEQUENCE [LARGE SCALE GENOMIC DNA]</scope>
    <source>
        <strain evidence="8">cv. GT1</strain>
        <tissue evidence="7">Leaf</tissue>
    </source>
</reference>
<dbReference type="CDD" id="cd05236">
    <property type="entry name" value="FAR-N_SDR_e"/>
    <property type="match status" value="1"/>
</dbReference>
<feature type="domain" description="Thioester reductase (TE)" evidence="6">
    <location>
        <begin position="235"/>
        <end position="270"/>
    </location>
</feature>
<dbReference type="GO" id="GO:0035336">
    <property type="term" value="P:long-chain fatty-acyl-CoA metabolic process"/>
    <property type="evidence" value="ECO:0007669"/>
    <property type="project" value="TreeGrafter"/>
</dbReference>
<evidence type="ECO:0000256" key="3">
    <source>
        <dbReference type="ARBA" id="ARBA00023098"/>
    </source>
</evidence>
<dbReference type="GO" id="GO:0102965">
    <property type="term" value="F:alcohol-forming long-chain fatty acyl-CoA reductase activity"/>
    <property type="evidence" value="ECO:0007669"/>
    <property type="project" value="UniProtKB-EC"/>
</dbReference>
<dbReference type="PANTHER" id="PTHR11011:SF45">
    <property type="entry name" value="FATTY ACYL-COA REDUCTASE CG8306-RELATED"/>
    <property type="match status" value="1"/>
</dbReference>
<keyword evidence="4" id="KW-0560">Oxidoreductase</keyword>
<evidence type="ECO:0000259" key="5">
    <source>
        <dbReference type="Pfam" id="PF03015"/>
    </source>
</evidence>
<keyword evidence="3 4" id="KW-0443">Lipid metabolism</keyword>
<organism evidence="7 8">
    <name type="scientific">Hevea brasiliensis</name>
    <name type="common">Para rubber tree</name>
    <name type="synonym">Siphonia brasiliensis</name>
    <dbReference type="NCBI Taxonomy" id="3981"/>
    <lineage>
        <taxon>Eukaryota</taxon>
        <taxon>Viridiplantae</taxon>
        <taxon>Streptophyta</taxon>
        <taxon>Embryophyta</taxon>
        <taxon>Tracheophyta</taxon>
        <taxon>Spermatophyta</taxon>
        <taxon>Magnoliopsida</taxon>
        <taxon>eudicotyledons</taxon>
        <taxon>Gunneridae</taxon>
        <taxon>Pentapetalae</taxon>
        <taxon>rosids</taxon>
        <taxon>fabids</taxon>
        <taxon>Malpighiales</taxon>
        <taxon>Euphorbiaceae</taxon>
        <taxon>Crotonoideae</taxon>
        <taxon>Micrandreae</taxon>
        <taxon>Hevea</taxon>
    </lineage>
</organism>
<dbReference type="AlphaFoldDB" id="A0A6A6L0G0"/>
<keyword evidence="2 4" id="KW-0444">Lipid biosynthesis</keyword>
<evidence type="ECO:0000259" key="6">
    <source>
        <dbReference type="Pfam" id="PF07993"/>
    </source>
</evidence>
<evidence type="ECO:0000256" key="1">
    <source>
        <dbReference type="ARBA" id="ARBA00005928"/>
    </source>
</evidence>
<dbReference type="InterPro" id="IPR026055">
    <property type="entry name" value="FAR"/>
</dbReference>
<dbReference type="GO" id="GO:0010345">
    <property type="term" value="P:suberin biosynthetic process"/>
    <property type="evidence" value="ECO:0007669"/>
    <property type="project" value="TreeGrafter"/>
</dbReference>
<dbReference type="Gene3D" id="3.40.50.720">
    <property type="entry name" value="NAD(P)-binding Rossmann-like Domain"/>
    <property type="match status" value="2"/>
</dbReference>
<name>A0A6A6L0G0_HEVBR</name>
<evidence type="ECO:0000313" key="7">
    <source>
        <dbReference type="EMBL" id="KAF2293673.1"/>
    </source>
</evidence>
<comment type="similarity">
    <text evidence="1 4">Belongs to the fatty acyl-CoA reductase family.</text>
</comment>
<feature type="domain" description="Fatty acyl-CoA reductase C-terminal" evidence="5">
    <location>
        <begin position="368"/>
        <end position="440"/>
    </location>
</feature>
<accession>A0A6A6L0G0</accession>
<dbReference type="Pfam" id="PF03015">
    <property type="entry name" value="Sterile"/>
    <property type="match status" value="1"/>
</dbReference>
<evidence type="ECO:0000256" key="2">
    <source>
        <dbReference type="ARBA" id="ARBA00022516"/>
    </source>
</evidence>
<feature type="domain" description="Thioester reductase (TE)" evidence="6">
    <location>
        <begin position="21"/>
        <end position="204"/>
    </location>
</feature>
<dbReference type="CDD" id="cd09071">
    <property type="entry name" value="FAR_C"/>
    <property type="match status" value="1"/>
</dbReference>
<proteinExistence type="inferred from homology"/>
<dbReference type="EMBL" id="JAAGAX010000013">
    <property type="protein sequence ID" value="KAF2293673.1"/>
    <property type="molecule type" value="Genomic_DNA"/>
</dbReference>
<dbReference type="InterPro" id="IPR013120">
    <property type="entry name" value="FAR_NAD-bd"/>
</dbReference>
<keyword evidence="8" id="KW-1185">Reference proteome</keyword>
<comment type="caution">
    <text evidence="7">The sequence shown here is derived from an EMBL/GenBank/DDBJ whole genome shotgun (WGS) entry which is preliminary data.</text>
</comment>
<dbReference type="GO" id="GO:0080019">
    <property type="term" value="F:alcohol-forming very long-chain fatty acyl-CoA reductase activity"/>
    <property type="evidence" value="ECO:0007669"/>
    <property type="project" value="InterPro"/>
</dbReference>
<dbReference type="PANTHER" id="PTHR11011">
    <property type="entry name" value="MALE STERILITY PROTEIN 2-RELATED"/>
    <property type="match status" value="1"/>
</dbReference>
<dbReference type="InterPro" id="IPR036291">
    <property type="entry name" value="NAD(P)-bd_dom_sf"/>
</dbReference>
<comment type="catalytic activity">
    <reaction evidence="4">
        <text>a long-chain fatty acyl-CoA + 2 NADPH + 2 H(+) = a long-chain primary fatty alcohol + 2 NADP(+) + CoA</text>
        <dbReference type="Rhea" id="RHEA:52716"/>
        <dbReference type="ChEBI" id="CHEBI:15378"/>
        <dbReference type="ChEBI" id="CHEBI:57287"/>
        <dbReference type="ChEBI" id="CHEBI:57783"/>
        <dbReference type="ChEBI" id="CHEBI:58349"/>
        <dbReference type="ChEBI" id="CHEBI:77396"/>
        <dbReference type="ChEBI" id="CHEBI:83139"/>
        <dbReference type="EC" id="1.2.1.84"/>
    </reaction>
</comment>